<feature type="compositionally biased region" description="Acidic residues" evidence="2">
    <location>
        <begin position="47"/>
        <end position="65"/>
    </location>
</feature>
<feature type="compositionally biased region" description="Basic residues" evidence="2">
    <location>
        <begin position="299"/>
        <end position="315"/>
    </location>
</feature>
<feature type="region of interest" description="Disordered" evidence="2">
    <location>
        <begin position="504"/>
        <end position="594"/>
    </location>
</feature>
<name>S2JN05_MUCC1</name>
<feature type="region of interest" description="Disordered" evidence="2">
    <location>
        <begin position="36"/>
        <end position="70"/>
    </location>
</feature>
<dbReference type="Pfam" id="PF05178">
    <property type="entry name" value="Kri1"/>
    <property type="match status" value="1"/>
</dbReference>
<feature type="region of interest" description="Disordered" evidence="2">
    <location>
        <begin position="380"/>
        <end position="434"/>
    </location>
</feature>
<feature type="compositionally biased region" description="Basic residues" evidence="2">
    <location>
        <begin position="549"/>
        <end position="561"/>
    </location>
</feature>
<feature type="compositionally biased region" description="Basic and acidic residues" evidence="2">
    <location>
        <begin position="177"/>
        <end position="193"/>
    </location>
</feature>
<dbReference type="Proteomes" id="UP000014254">
    <property type="component" value="Unassembled WGS sequence"/>
</dbReference>
<evidence type="ECO:0000259" key="3">
    <source>
        <dbReference type="Pfam" id="PF12936"/>
    </source>
</evidence>
<comment type="similarity">
    <text evidence="1">Belongs to the KRI1 family.</text>
</comment>
<feature type="region of interest" description="Disordered" evidence="2">
    <location>
        <begin position="135"/>
        <end position="193"/>
    </location>
</feature>
<feature type="domain" description="Kri1-like C-terminal" evidence="3">
    <location>
        <begin position="439"/>
        <end position="524"/>
    </location>
</feature>
<keyword evidence="5" id="KW-1185">Reference proteome</keyword>
<organism evidence="4 5">
    <name type="scientific">Mucor circinelloides f. circinelloides (strain 1006PhL)</name>
    <name type="common">Mucormycosis agent</name>
    <name type="synonym">Calyptromyces circinelloides</name>
    <dbReference type="NCBI Taxonomy" id="1220926"/>
    <lineage>
        <taxon>Eukaryota</taxon>
        <taxon>Fungi</taxon>
        <taxon>Fungi incertae sedis</taxon>
        <taxon>Mucoromycota</taxon>
        <taxon>Mucoromycotina</taxon>
        <taxon>Mucoromycetes</taxon>
        <taxon>Mucorales</taxon>
        <taxon>Mucorineae</taxon>
        <taxon>Mucoraceae</taxon>
        <taxon>Mucor</taxon>
    </lineage>
</organism>
<sequence>MSNKEFKVQIRERSDPSEDYKRPELLQKAIEEIEAEVAAKNEAASSDSEDDSSSYDSDEEEDDDANLLTPAVDSQIFKTIAAIQAKDPRVYENTNDFFKDIDTAKPGKKDNKTKEPVIKLKDYERDILLEHGGFVNEREESVRTRTHRQEQEDLRNAFKNAADSDDDEDDDEGGFLTKKDKTSEEKEAEENDYRKFLLENMKDDAPSKKAFEEWSNYKQNPNVNAEEAFLMDYVLNRGWVDNKGEKTAQTMEEVDEEKDEEYLDNVDRFESKYNFRFEEEGASTIKTYSREVEGTVRRKESKRAKRRAREKAHKQALKEQKMEELKHQKNLKMKEIHDKLKEIREITGNKAVGLEDIDLEGDFDPTAFDAQMDNVFGDEYYQGEDDNINEKPVWDDDIETGLPDDDIMDADYLPGGDKYQGPSGIQPTIAPEEAESKKKKFKDLMDEYYALNYEDVIGGDIYTRFKYAKTEPQDYGLTAEEILLADDAELNKYIGMKSLAPYRPERKKAKDENVFQKNQKMKKKLLAKHVKAVAKKLEKEQKKLAKKEAKLHKSSSKKHKRARDDDAEESQKKHKKAKIESSEESHKKHKKSKH</sequence>
<feature type="compositionally biased region" description="Acidic residues" evidence="2">
    <location>
        <begin position="395"/>
        <end position="409"/>
    </location>
</feature>
<dbReference type="OrthoDB" id="10252032at2759"/>
<gene>
    <name evidence="4" type="ORF">HMPREF1544_01453</name>
</gene>
<dbReference type="GO" id="GO:0030686">
    <property type="term" value="C:90S preribosome"/>
    <property type="evidence" value="ECO:0007669"/>
    <property type="project" value="TreeGrafter"/>
</dbReference>
<feature type="compositionally biased region" description="Acidic residues" evidence="2">
    <location>
        <begin position="163"/>
        <end position="173"/>
    </location>
</feature>
<dbReference type="OMA" id="KIMATRH"/>
<evidence type="ECO:0000313" key="4">
    <source>
        <dbReference type="EMBL" id="EPB91741.1"/>
    </source>
</evidence>
<feature type="compositionally biased region" description="Basic and acidic residues" evidence="2">
    <location>
        <begin position="535"/>
        <end position="548"/>
    </location>
</feature>
<feature type="compositionally biased region" description="Low complexity" evidence="2">
    <location>
        <begin position="36"/>
        <end position="46"/>
    </location>
</feature>
<dbReference type="FunCoup" id="S2JN05">
    <property type="interactions" value="284"/>
</dbReference>
<dbReference type="Pfam" id="PF12936">
    <property type="entry name" value="Kri1_C"/>
    <property type="match status" value="1"/>
</dbReference>
<reference evidence="5" key="1">
    <citation type="submission" date="2013-05" db="EMBL/GenBank/DDBJ databases">
        <title>The Genome sequence of Mucor circinelloides f. circinelloides 1006PhL.</title>
        <authorList>
            <consortium name="The Broad Institute Genomics Platform"/>
            <person name="Cuomo C."/>
            <person name="Earl A."/>
            <person name="Findley K."/>
            <person name="Lee S.C."/>
            <person name="Walker B."/>
            <person name="Young S."/>
            <person name="Zeng Q."/>
            <person name="Gargeya S."/>
            <person name="Fitzgerald M."/>
            <person name="Haas B."/>
            <person name="Abouelleil A."/>
            <person name="Allen A.W."/>
            <person name="Alvarado L."/>
            <person name="Arachchi H.M."/>
            <person name="Berlin A.M."/>
            <person name="Chapman S.B."/>
            <person name="Gainer-Dewar J."/>
            <person name="Goldberg J."/>
            <person name="Griggs A."/>
            <person name="Gujja S."/>
            <person name="Hansen M."/>
            <person name="Howarth C."/>
            <person name="Imamovic A."/>
            <person name="Ireland A."/>
            <person name="Larimer J."/>
            <person name="McCowan C."/>
            <person name="Murphy C."/>
            <person name="Pearson M."/>
            <person name="Poon T.W."/>
            <person name="Priest M."/>
            <person name="Roberts A."/>
            <person name="Saif S."/>
            <person name="Shea T."/>
            <person name="Sisk P."/>
            <person name="Sykes S."/>
            <person name="Wortman J."/>
            <person name="Nusbaum C."/>
            <person name="Birren B."/>
        </authorList>
    </citation>
    <scope>NUCLEOTIDE SEQUENCE [LARGE SCALE GENOMIC DNA]</scope>
    <source>
        <strain evidence="5">1006PhL</strain>
    </source>
</reference>
<dbReference type="VEuPathDB" id="FungiDB:HMPREF1544_01453"/>
<dbReference type="EMBL" id="KE123906">
    <property type="protein sequence ID" value="EPB91741.1"/>
    <property type="molecule type" value="Genomic_DNA"/>
</dbReference>
<protein>
    <recommendedName>
        <fullName evidence="3">Kri1-like C-terminal domain-containing protein</fullName>
    </recommendedName>
</protein>
<evidence type="ECO:0000256" key="2">
    <source>
        <dbReference type="SAM" id="MobiDB-lite"/>
    </source>
</evidence>
<evidence type="ECO:0000313" key="5">
    <source>
        <dbReference type="Proteomes" id="UP000014254"/>
    </source>
</evidence>
<dbReference type="GO" id="GO:0000447">
    <property type="term" value="P:endonucleolytic cleavage in ITS1 to separate SSU-rRNA from 5.8S rRNA and LSU-rRNA from tricistronic rRNA transcript (SSU-rRNA, 5.8S rRNA, LSU-rRNA)"/>
    <property type="evidence" value="ECO:0007669"/>
    <property type="project" value="TreeGrafter"/>
</dbReference>
<dbReference type="InParanoid" id="S2JN05"/>
<evidence type="ECO:0000256" key="1">
    <source>
        <dbReference type="ARBA" id="ARBA00007473"/>
    </source>
</evidence>
<accession>S2JN05</accession>
<feature type="region of interest" description="Disordered" evidence="2">
    <location>
        <begin position="296"/>
        <end position="320"/>
    </location>
</feature>
<dbReference type="eggNOG" id="KOG2409">
    <property type="taxonomic scope" value="Eukaryota"/>
</dbReference>
<dbReference type="InterPro" id="IPR018034">
    <property type="entry name" value="Kri1"/>
</dbReference>
<dbReference type="AlphaFoldDB" id="S2JN05"/>
<dbReference type="GO" id="GO:0005730">
    <property type="term" value="C:nucleolus"/>
    <property type="evidence" value="ECO:0007669"/>
    <property type="project" value="TreeGrafter"/>
</dbReference>
<feature type="region of interest" description="Disordered" evidence="2">
    <location>
        <begin position="1"/>
        <end position="24"/>
    </location>
</feature>
<feature type="compositionally biased region" description="Basic and acidic residues" evidence="2">
    <location>
        <begin position="136"/>
        <end position="156"/>
    </location>
</feature>
<dbReference type="InterPro" id="IPR024626">
    <property type="entry name" value="Kri1-like_C"/>
</dbReference>
<dbReference type="PANTHER" id="PTHR14490:SF5">
    <property type="entry name" value="PROTEIN KRI1 HOMOLOG"/>
    <property type="match status" value="1"/>
</dbReference>
<dbReference type="PANTHER" id="PTHR14490">
    <property type="entry name" value="ZINC FINGER, ZZ TYPE"/>
    <property type="match status" value="1"/>
</dbReference>
<feature type="compositionally biased region" description="Basic residues" evidence="2">
    <location>
        <begin position="519"/>
        <end position="534"/>
    </location>
</feature>
<dbReference type="STRING" id="1220926.S2JN05"/>
<proteinExistence type="inferred from homology"/>